<dbReference type="EMBL" id="AP017895">
    <property type="protein sequence ID" value="BAV86651.1"/>
    <property type="molecule type" value="Genomic_DNA"/>
</dbReference>
<proteinExistence type="predicted"/>
<gene>
    <name evidence="1" type="ORF">RA11412_0352</name>
</gene>
<sequence>MDTVVGGAKKFGGAVCDAAGKYAGADSQACRKVVDGTAEKAGEAAKDPVGTAVKTALEGPINDFLISLWTGAVNFFQTFISSWIHAGPVISLEKTQWTG</sequence>
<name>A0A2Z5QW89_9MICC</name>
<dbReference type="AlphaFoldDB" id="A0A2Z5QW89"/>
<dbReference type="Proteomes" id="UP000250241">
    <property type="component" value="Chromosome"/>
</dbReference>
<dbReference type="KEGG" id="raj:RA11412_0352"/>
<keyword evidence="2" id="KW-1185">Reference proteome</keyword>
<reference evidence="1 2" key="1">
    <citation type="submission" date="2016-10" db="EMBL/GenBank/DDBJ databases">
        <title>Genome sequence of Rothia aeria strain JCM11412.</title>
        <authorList>
            <person name="Nambu T."/>
        </authorList>
    </citation>
    <scope>NUCLEOTIDE SEQUENCE [LARGE SCALE GENOMIC DNA]</scope>
    <source>
        <strain evidence="1 2">JCM 11412</strain>
    </source>
</reference>
<evidence type="ECO:0000313" key="1">
    <source>
        <dbReference type="EMBL" id="BAV86651.1"/>
    </source>
</evidence>
<evidence type="ECO:0000313" key="2">
    <source>
        <dbReference type="Proteomes" id="UP000250241"/>
    </source>
</evidence>
<protein>
    <submittedName>
        <fullName evidence="1">Uncharacterized protein</fullName>
    </submittedName>
</protein>
<organism evidence="1 2">
    <name type="scientific">Rothia aeria</name>
    <dbReference type="NCBI Taxonomy" id="172042"/>
    <lineage>
        <taxon>Bacteria</taxon>
        <taxon>Bacillati</taxon>
        <taxon>Actinomycetota</taxon>
        <taxon>Actinomycetes</taxon>
        <taxon>Micrococcales</taxon>
        <taxon>Micrococcaceae</taxon>
        <taxon>Rothia</taxon>
    </lineage>
</organism>
<accession>A0A2Z5QW89</accession>